<feature type="transmembrane region" description="Helical" evidence="5">
    <location>
        <begin position="753"/>
        <end position="778"/>
    </location>
</feature>
<feature type="transmembrane region" description="Helical" evidence="5">
    <location>
        <begin position="492"/>
        <end position="510"/>
    </location>
</feature>
<dbReference type="SUPFAM" id="SSF103473">
    <property type="entry name" value="MFS general substrate transporter"/>
    <property type="match status" value="1"/>
</dbReference>
<comment type="caution">
    <text evidence="6">The sequence shown here is derived from an EMBL/GenBank/DDBJ whole genome shotgun (WGS) entry which is preliminary data.</text>
</comment>
<evidence type="ECO:0000256" key="4">
    <source>
        <dbReference type="ARBA" id="ARBA00023136"/>
    </source>
</evidence>
<comment type="subcellular location">
    <subcellularLocation>
        <location evidence="1">Membrane</location>
        <topology evidence="1">Multi-pass membrane protein</topology>
    </subcellularLocation>
</comment>
<evidence type="ECO:0000313" key="7">
    <source>
        <dbReference type="Proteomes" id="UP000546213"/>
    </source>
</evidence>
<feature type="transmembrane region" description="Helical" evidence="5">
    <location>
        <begin position="342"/>
        <end position="363"/>
    </location>
</feature>
<evidence type="ECO:0000256" key="1">
    <source>
        <dbReference type="ARBA" id="ARBA00004141"/>
    </source>
</evidence>
<name>A0A8H5UNA9_9HYPO</name>
<evidence type="ECO:0000256" key="3">
    <source>
        <dbReference type="ARBA" id="ARBA00022989"/>
    </source>
</evidence>
<keyword evidence="3 5" id="KW-1133">Transmembrane helix</keyword>
<feature type="transmembrane region" description="Helical" evidence="5">
    <location>
        <begin position="592"/>
        <end position="612"/>
    </location>
</feature>
<dbReference type="Proteomes" id="UP000546213">
    <property type="component" value="Unassembled WGS sequence"/>
</dbReference>
<evidence type="ECO:0000313" key="6">
    <source>
        <dbReference type="EMBL" id="KAF5592803.1"/>
    </source>
</evidence>
<sequence length="861" mass="95013">MRPVVPEEVGDLLKWRPLMLFNMTLLGPAYIENIVSSSPALVTSQGGKALPLEIWYMIIDFSNRCPENHRYSLVRPKLLQTSAGGDELVCERYKRWSPFGNIKEIEEIEMYRFYLAHPDRLYNPALGSSCPNPFNFPFPSFGSPCAFPTALLASKTKFFHLELTVPDVIKNLENGYCTCCFGKHVFGSDFALSGTSARWYSQVATGPMPLFWAGFFICPLCVGLEHARESIDVNGFTSFDRKEYKSWLLDRVESLGFKRPCFADVPNSTEELSKSTATSIASKIGPQFMAGFGGFRFVVQPRADDEAGDRYHATACTLINVRRSNLIETTTITDRGVDLHSLSWSLSSLLGLSGVILFSRLLYLDASPLFNVSYHLLLSCIQVAQNSANLLTFPALGTFTAMSESEEKHTADAANAEALNEAPIKPKWNRSPIYNATILGLCSFAAPGLWGAMNSLGAGGAQKPYLVNTGNALTFCLMIISCWFTSGIVKYVGIKGALVIGTIGFAPYSAGLYLNNRYGVEWLVIFGAACCGVSAGIFWAAEAAIAIGYPEPRNRGRLVAYWLSFTRLGQIMGGAINLGLNADRSEAGKVSYKVYLIFIALQALGPFVAFLLNKPSKVQRADGRKVDMSIHDHPWKEFKATTRTFLKKEFLLLIFWIGQGVYSESVFFTYIALWFSVRARALGSFVSGIVAVIAGNLLGVWLDQNQIALKKRARYAYAVIMTLQGGWWIWLTINVTKFKRDGPIYDWSDPGFGAAFGVFVFLVTGFQLNYNFAFFIIGQISNNSQETVRLSALLRGTESAWQALSYGLNALPIMATVGSTYLNFGIWAVAIFPAWLVIRQLGTAEGQVNSDTDETAAVEKS</sequence>
<keyword evidence="7" id="KW-1185">Reference proteome</keyword>
<dbReference type="OrthoDB" id="196103at2759"/>
<accession>A0A8H5UNA9</accession>
<dbReference type="InterPro" id="IPR010291">
    <property type="entry name" value="Ion_channel_UNC-93"/>
</dbReference>
<feature type="transmembrane region" description="Helical" evidence="5">
    <location>
        <begin position="465"/>
        <end position="485"/>
    </location>
</feature>
<dbReference type="PANTHER" id="PTHR23294:SF19">
    <property type="entry name" value="DUF895 DOMAIN MEMBRANE PROTEIN-RELATED"/>
    <property type="match status" value="1"/>
</dbReference>
<protein>
    <submittedName>
        <fullName evidence="6">DUF895 domain-containing protein</fullName>
    </submittedName>
</protein>
<gene>
    <name evidence="6" type="ORF">FPCIR_5486</name>
</gene>
<feature type="transmembrane region" description="Helical" evidence="5">
    <location>
        <begin position="821"/>
        <end position="838"/>
    </location>
</feature>
<dbReference type="Pfam" id="PF05978">
    <property type="entry name" value="UNC-93"/>
    <property type="match status" value="1"/>
</dbReference>
<dbReference type="InterPro" id="IPR036259">
    <property type="entry name" value="MFS_trans_sf"/>
</dbReference>
<organism evidence="6 7">
    <name type="scientific">Fusarium pseudocircinatum</name>
    <dbReference type="NCBI Taxonomy" id="56676"/>
    <lineage>
        <taxon>Eukaryota</taxon>
        <taxon>Fungi</taxon>
        <taxon>Dikarya</taxon>
        <taxon>Ascomycota</taxon>
        <taxon>Pezizomycotina</taxon>
        <taxon>Sordariomycetes</taxon>
        <taxon>Hypocreomycetidae</taxon>
        <taxon>Hypocreales</taxon>
        <taxon>Nectriaceae</taxon>
        <taxon>Fusarium</taxon>
        <taxon>Fusarium fujikuroi species complex</taxon>
    </lineage>
</organism>
<evidence type="ECO:0000256" key="2">
    <source>
        <dbReference type="ARBA" id="ARBA00022692"/>
    </source>
</evidence>
<dbReference type="PANTHER" id="PTHR23294">
    <property type="entry name" value="ET TRANSLATION PRODUCT-RELATED"/>
    <property type="match status" value="1"/>
</dbReference>
<keyword evidence="2 5" id="KW-0812">Transmembrane</keyword>
<feature type="transmembrane region" description="Helical" evidence="5">
    <location>
        <begin position="522"/>
        <end position="547"/>
    </location>
</feature>
<feature type="transmembrane region" description="Helical" evidence="5">
    <location>
        <begin position="681"/>
        <end position="702"/>
    </location>
</feature>
<feature type="transmembrane region" description="Helical" evidence="5">
    <location>
        <begin position="559"/>
        <end position="580"/>
    </location>
</feature>
<dbReference type="EMBL" id="JAAOAS010000116">
    <property type="protein sequence ID" value="KAF5592803.1"/>
    <property type="molecule type" value="Genomic_DNA"/>
</dbReference>
<feature type="transmembrane region" description="Helical" evidence="5">
    <location>
        <begin position="714"/>
        <end position="733"/>
    </location>
</feature>
<evidence type="ECO:0000256" key="5">
    <source>
        <dbReference type="SAM" id="Phobius"/>
    </source>
</evidence>
<dbReference type="InterPro" id="IPR051617">
    <property type="entry name" value="UNC-93-like_regulator"/>
</dbReference>
<feature type="transmembrane region" description="Helical" evidence="5">
    <location>
        <begin position="433"/>
        <end position="453"/>
    </location>
</feature>
<dbReference type="GO" id="GO:0016020">
    <property type="term" value="C:membrane"/>
    <property type="evidence" value="ECO:0007669"/>
    <property type="project" value="UniProtKB-SubCell"/>
</dbReference>
<feature type="transmembrane region" description="Helical" evidence="5">
    <location>
        <begin position="650"/>
        <end position="675"/>
    </location>
</feature>
<proteinExistence type="predicted"/>
<reference evidence="6 7" key="1">
    <citation type="submission" date="2020-05" db="EMBL/GenBank/DDBJ databases">
        <title>Identification and distribution of gene clusters putatively required for synthesis of sphingolipid metabolism inhibitors in phylogenetically diverse species of the filamentous fungus Fusarium.</title>
        <authorList>
            <person name="Kim H.-S."/>
            <person name="Busman M."/>
            <person name="Brown D.W."/>
            <person name="Divon H."/>
            <person name="Uhlig S."/>
            <person name="Proctor R.H."/>
        </authorList>
    </citation>
    <scope>NUCLEOTIDE SEQUENCE [LARGE SCALE GENOMIC DNA]</scope>
    <source>
        <strain evidence="6 7">NRRL 36939</strain>
    </source>
</reference>
<dbReference type="AlphaFoldDB" id="A0A8H5UNA9"/>
<dbReference type="Gene3D" id="1.20.1250.20">
    <property type="entry name" value="MFS general substrate transporter like domains"/>
    <property type="match status" value="1"/>
</dbReference>
<keyword evidence="4 5" id="KW-0472">Membrane</keyword>